<dbReference type="SUPFAM" id="SSF49344">
    <property type="entry name" value="CBD9-like"/>
    <property type="match status" value="1"/>
</dbReference>
<dbReference type="InterPro" id="IPR045670">
    <property type="entry name" value="DUF5916"/>
</dbReference>
<proteinExistence type="predicted"/>
<dbReference type="EMBL" id="CZVW01000006">
    <property type="protein sequence ID" value="CUS99597.1"/>
    <property type="molecule type" value="Genomic_DNA"/>
</dbReference>
<dbReference type="OrthoDB" id="9786766at2"/>
<dbReference type="InterPro" id="IPR010502">
    <property type="entry name" value="Carb-bd_dom_fam9"/>
</dbReference>
<keyword evidence="4" id="KW-1185">Reference proteome</keyword>
<dbReference type="GO" id="GO:0030246">
    <property type="term" value="F:carbohydrate binding"/>
    <property type="evidence" value="ECO:0007669"/>
    <property type="project" value="InterPro"/>
</dbReference>
<dbReference type="GO" id="GO:0004553">
    <property type="term" value="F:hydrolase activity, hydrolyzing O-glycosyl compounds"/>
    <property type="evidence" value="ECO:0007669"/>
    <property type="project" value="InterPro"/>
</dbReference>
<feature type="domain" description="DUF5916" evidence="2">
    <location>
        <begin position="260"/>
        <end position="337"/>
    </location>
</feature>
<gene>
    <name evidence="3" type="ORF">JGI23_00693</name>
</gene>
<accession>A0A0P1MUM6</accession>
<dbReference type="Proteomes" id="UP000199197">
    <property type="component" value="Unassembled WGS sequence"/>
</dbReference>
<dbReference type="AlphaFoldDB" id="A0A0P1MUM6"/>
<name>A0A0P1MUM6_9BACT</name>
<evidence type="ECO:0000259" key="1">
    <source>
        <dbReference type="Pfam" id="PF06452"/>
    </source>
</evidence>
<dbReference type="Gene3D" id="2.60.40.1190">
    <property type="match status" value="1"/>
</dbReference>
<dbReference type="Pfam" id="PF06452">
    <property type="entry name" value="CBM9_1"/>
    <property type="match status" value="1"/>
</dbReference>
<evidence type="ECO:0000313" key="3">
    <source>
        <dbReference type="EMBL" id="CUS99597.1"/>
    </source>
</evidence>
<evidence type="ECO:0000313" key="4">
    <source>
        <dbReference type="Proteomes" id="UP000199197"/>
    </source>
</evidence>
<dbReference type="RefSeq" id="WP_092348575.1">
    <property type="nucleotide sequence ID" value="NZ_CZVW01000006.1"/>
</dbReference>
<dbReference type="GO" id="GO:0016052">
    <property type="term" value="P:carbohydrate catabolic process"/>
    <property type="evidence" value="ECO:0007669"/>
    <property type="project" value="InterPro"/>
</dbReference>
<protein>
    <submittedName>
        <fullName evidence="3">Carbohydrate family 9 binding domain-like</fullName>
    </submittedName>
</protein>
<reference evidence="4" key="1">
    <citation type="submission" date="2015-11" db="EMBL/GenBank/DDBJ databases">
        <authorList>
            <person name="Varghese N."/>
        </authorList>
    </citation>
    <scope>NUCLEOTIDE SEQUENCE [LARGE SCALE GENOMIC DNA]</scope>
    <source>
        <strain evidence="4">JGI-23</strain>
    </source>
</reference>
<evidence type="ECO:0000259" key="2">
    <source>
        <dbReference type="Pfam" id="PF19313"/>
    </source>
</evidence>
<feature type="domain" description="Carbohydrate-binding" evidence="1">
    <location>
        <begin position="39"/>
        <end position="182"/>
    </location>
</feature>
<dbReference type="CDD" id="cd09618">
    <property type="entry name" value="CBM9_like_2"/>
    <property type="match status" value="1"/>
</dbReference>
<dbReference type="Pfam" id="PF19313">
    <property type="entry name" value="DUF5916"/>
    <property type="match status" value="1"/>
</dbReference>
<organism evidence="3 4">
    <name type="scientific">Candidatus Chryseopegocella kryptomonas</name>
    <dbReference type="NCBI Taxonomy" id="1633643"/>
    <lineage>
        <taxon>Bacteria</taxon>
        <taxon>Pseudomonadati</taxon>
        <taxon>Candidatus Kryptoniota</taxon>
        <taxon>Candidatus Chryseopegocella</taxon>
    </lineage>
</organism>
<sequence>MSKHLQLIIFISLLTFLNPAISQNEYKIKALKTNEPIKIDGKLDEKSWEIAEKVQLNYEVQITDNEPALQKTTAMVLYDNENFYFGFICYDTNPKEIRAHLTDRDKIWEDDFIILIIDTYGDNQNAYELAVNPYGIQGDGIRAGNSEDMSFDFIWRSAGFVNDSGWTVEIAIPFKSLRFPKKKNHEWNILIGRNYPRKSRFIFSWTPFDKNNPCLLCQGGKLTGLDEITSTSLIEILPYAMGYQSGFLKDYDPSLEFKNEPIKGRFGSGVKISPNPELTIEGVLNPDFSQVESDAYQINVNTTFALYYPEKRPFFLEGAEIFRTPINAFYSRMINNPLFALKLKQKSNKITIAYLSSLDRNTTFIIPGEEESSTISTNLKSLSNIGRIRYDFGEQSYAGFLLTTRNLNDAYNYVGGVDWSLFFWKSYYFRGQILYSLTKEINNSDIFSSTRKFGNSNFDATFNGERYSGTGVILRFTRNTKHHELDISYRDLSPTFQPHLGFVTSNNGRVLTIENQFTLYPKNSFIDIAFLTAEGGIRFNYFGAQKEKWFMLGIGGQLKTQTNVFIGFLPLNDEIFRNHRFRNIHRIFANIYSTPTGFLSLQFNGSYGKYIYRTDEPKLGLGTELGAWFKLKPTDKIEISIWYQKANLKDIETKEKFYDGYITGLVGIYQFNPNLFVRLITQYNSFSGSVQVFPLLSFKLNPFTIFYIGSTLDMIDFEEPYGVRQTNREFFLKVQYLWRN</sequence>